<evidence type="ECO:0000313" key="3">
    <source>
        <dbReference type="EMBL" id="PSL38913.1"/>
    </source>
</evidence>
<proteinExistence type="predicted"/>
<keyword evidence="2" id="KW-1133">Transmembrane helix</keyword>
<keyword evidence="2" id="KW-0812">Transmembrane</keyword>
<dbReference type="OrthoDB" id="3821622at2"/>
<keyword evidence="2" id="KW-0472">Membrane</keyword>
<dbReference type="SUPFAM" id="SSF110296">
    <property type="entry name" value="Oligoxyloglucan reducing end-specific cellobiohydrolase"/>
    <property type="match status" value="1"/>
</dbReference>
<evidence type="ECO:0000313" key="4">
    <source>
        <dbReference type="Proteomes" id="UP000241203"/>
    </source>
</evidence>
<reference evidence="3 4" key="1">
    <citation type="submission" date="2018-03" db="EMBL/GenBank/DDBJ databases">
        <title>Genomic Encyclopedia of Archaeal and Bacterial Type Strains, Phase II (KMG-II): from individual species to whole genera.</title>
        <authorList>
            <person name="Goeker M."/>
        </authorList>
    </citation>
    <scope>NUCLEOTIDE SEQUENCE [LARGE SCALE GENOMIC DNA]</scope>
    <source>
        <strain evidence="3 4">DSM 21548</strain>
    </source>
</reference>
<feature type="transmembrane region" description="Helical" evidence="2">
    <location>
        <begin position="12"/>
        <end position="32"/>
    </location>
</feature>
<evidence type="ECO:0000256" key="1">
    <source>
        <dbReference type="SAM" id="MobiDB-lite"/>
    </source>
</evidence>
<gene>
    <name evidence="3" type="ORF">CLV49_2543</name>
</gene>
<sequence length="316" mass="31840">MSAAREARKRWLAIAGIVLFLAVDILLVVLALRSMSPRDNGSGPPAEPVPVASSPMATPANTPTPSATPGVTVAAPTRVLTALNATVAWRAMTGACPATAANPELTTDAGATWTSTDLTTTTGVLALQRIVVTDADTATFLGSAEDCTPDAARTFVAGADFAEAPDQLDGTWYLAPVGSATMHAPGRDVAAPCASAVSVAPIDDSRAGVLCADGSAHITDDVAATWTSVDAPAGTVALTGTSNGLITASVGSNDCAGVLLTNIGLTGDSSPLGCVESSESPADLSGSTAIDWTDDSMWIWVGDRLLISTDQGATWT</sequence>
<dbReference type="EMBL" id="PYAU01000001">
    <property type="protein sequence ID" value="PSL38913.1"/>
    <property type="molecule type" value="Genomic_DNA"/>
</dbReference>
<dbReference type="AlphaFoldDB" id="A0A2P8GY65"/>
<accession>A0A2P8GY65</accession>
<feature type="region of interest" description="Disordered" evidence="1">
    <location>
        <begin position="37"/>
        <end position="72"/>
    </location>
</feature>
<evidence type="ECO:0000256" key="2">
    <source>
        <dbReference type="SAM" id="Phobius"/>
    </source>
</evidence>
<comment type="caution">
    <text evidence="3">The sequence shown here is derived from an EMBL/GenBank/DDBJ whole genome shotgun (WGS) entry which is preliminary data.</text>
</comment>
<dbReference type="RefSeq" id="WP_158261975.1">
    <property type="nucleotide sequence ID" value="NZ_PYAU01000001.1"/>
</dbReference>
<dbReference type="Proteomes" id="UP000241203">
    <property type="component" value="Unassembled WGS sequence"/>
</dbReference>
<protein>
    <submittedName>
        <fullName evidence="3">Uncharacterized protein</fullName>
    </submittedName>
</protein>
<organism evidence="3 4">
    <name type="scientific">Labedella gwakjiensis</name>
    <dbReference type="NCBI Taxonomy" id="390269"/>
    <lineage>
        <taxon>Bacteria</taxon>
        <taxon>Bacillati</taxon>
        <taxon>Actinomycetota</taxon>
        <taxon>Actinomycetes</taxon>
        <taxon>Micrococcales</taxon>
        <taxon>Microbacteriaceae</taxon>
        <taxon>Labedella</taxon>
    </lineage>
</organism>
<name>A0A2P8GY65_9MICO</name>
<feature type="compositionally biased region" description="Low complexity" evidence="1">
    <location>
        <begin position="41"/>
        <end position="69"/>
    </location>
</feature>